<evidence type="ECO:0000313" key="1">
    <source>
        <dbReference type="EMBL" id="CAA9485458.1"/>
    </source>
</evidence>
<dbReference type="InterPro" id="IPR036102">
    <property type="entry name" value="OsmC/Ohrsf"/>
</dbReference>
<dbReference type="EMBL" id="CADCVV010000031">
    <property type="protein sequence ID" value="CAA9485458.1"/>
    <property type="molecule type" value="Genomic_DNA"/>
</dbReference>
<protein>
    <recommendedName>
        <fullName evidence="2">Organic hydroperoxide resistance protein</fullName>
    </recommendedName>
</protein>
<dbReference type="InterPro" id="IPR015946">
    <property type="entry name" value="KH_dom-like_a/b"/>
</dbReference>
<accession>A0A6J4RYN3</accession>
<dbReference type="Gene3D" id="3.30.300.20">
    <property type="match status" value="1"/>
</dbReference>
<name>A0A6J4RYN3_9ACTN</name>
<proteinExistence type="predicted"/>
<dbReference type="SUPFAM" id="SSF82784">
    <property type="entry name" value="OsmC-like"/>
    <property type="match status" value="1"/>
</dbReference>
<dbReference type="AlphaFoldDB" id="A0A6J4RYN3"/>
<dbReference type="PANTHER" id="PTHR42830:SF1">
    <property type="entry name" value="OSMOTICALLY INDUCIBLE FAMILY PROTEIN"/>
    <property type="match status" value="1"/>
</dbReference>
<dbReference type="NCBIfam" id="TIGR03562">
    <property type="entry name" value="osmo_induc_OsmC"/>
    <property type="match status" value="1"/>
</dbReference>
<dbReference type="GO" id="GO:0004601">
    <property type="term" value="F:peroxidase activity"/>
    <property type="evidence" value="ECO:0007669"/>
    <property type="project" value="InterPro"/>
</dbReference>
<dbReference type="InterPro" id="IPR019904">
    <property type="entry name" value="Peroxiredoxin_OsmC"/>
</dbReference>
<dbReference type="InterPro" id="IPR052707">
    <property type="entry name" value="OsmC_Ohr_Peroxiredoxin"/>
</dbReference>
<gene>
    <name evidence="1" type="ORF">AVDCRST_MAG17-435</name>
</gene>
<dbReference type="Pfam" id="PF02566">
    <property type="entry name" value="OsmC"/>
    <property type="match status" value="1"/>
</dbReference>
<dbReference type="InterPro" id="IPR003718">
    <property type="entry name" value="OsmC/Ohr_fam"/>
</dbReference>
<organism evidence="1">
    <name type="scientific">uncultured Solirubrobacterales bacterium</name>
    <dbReference type="NCBI Taxonomy" id="768556"/>
    <lineage>
        <taxon>Bacteria</taxon>
        <taxon>Bacillati</taxon>
        <taxon>Actinomycetota</taxon>
        <taxon>Thermoleophilia</taxon>
        <taxon>Solirubrobacterales</taxon>
        <taxon>environmental samples</taxon>
    </lineage>
</organism>
<sequence>MADVTRTANIAWRGNIREGSGEIELATSGVAGKLPVSLPTRASEDGKGQTSPEELIAASHAGCYAMALSMVLTQGGNPPDSLDASAEVGLAEASGGGYEVTHSNLTVRGQVPGMDAEGFEKAAKEAEQACPISNALRGNVEISVNAELEGG</sequence>
<dbReference type="PANTHER" id="PTHR42830">
    <property type="entry name" value="OSMOTICALLY INDUCIBLE FAMILY PROTEIN"/>
    <property type="match status" value="1"/>
</dbReference>
<reference evidence="1" key="1">
    <citation type="submission" date="2020-02" db="EMBL/GenBank/DDBJ databases">
        <authorList>
            <person name="Meier V. D."/>
        </authorList>
    </citation>
    <scope>NUCLEOTIDE SEQUENCE</scope>
    <source>
        <strain evidence="1">AVDCRST_MAG17</strain>
    </source>
</reference>
<dbReference type="GO" id="GO:0006979">
    <property type="term" value="P:response to oxidative stress"/>
    <property type="evidence" value="ECO:0007669"/>
    <property type="project" value="InterPro"/>
</dbReference>
<evidence type="ECO:0008006" key="2">
    <source>
        <dbReference type="Google" id="ProtNLM"/>
    </source>
</evidence>